<dbReference type="AlphaFoldDB" id="A0A1S3I071"/>
<feature type="domain" description="Tudor" evidence="2">
    <location>
        <begin position="59"/>
        <end position="120"/>
    </location>
</feature>
<dbReference type="PANTHER" id="PTHR16442:SF1">
    <property type="entry name" value="RING FINGER PROTEIN 17"/>
    <property type="match status" value="1"/>
</dbReference>
<dbReference type="SMART" id="SM00333">
    <property type="entry name" value="TUDOR"/>
    <property type="match status" value="1"/>
</dbReference>
<gene>
    <name evidence="4 5 6 7 8" type="primary">LOC106159549</name>
</gene>
<evidence type="ECO:0000313" key="5">
    <source>
        <dbReference type="RefSeq" id="XP_013391419.1"/>
    </source>
</evidence>
<dbReference type="RefSeq" id="XP_013391510.1">
    <property type="nucleotide sequence ID" value="XM_013536056.1"/>
</dbReference>
<name>A0A1S3I071_LINAN</name>
<dbReference type="KEGG" id="lak:106159549"/>
<reference evidence="4 5" key="1">
    <citation type="submission" date="2025-04" db="UniProtKB">
        <authorList>
            <consortium name="RefSeq"/>
        </authorList>
    </citation>
    <scope>IDENTIFICATION</scope>
    <source>
        <tissue evidence="4 5">Gonads</tissue>
    </source>
</reference>
<feature type="compositionally biased region" description="Basic and acidic residues" evidence="1">
    <location>
        <begin position="631"/>
        <end position="646"/>
    </location>
</feature>
<dbReference type="SUPFAM" id="SSF48371">
    <property type="entry name" value="ARM repeat"/>
    <property type="match status" value="1"/>
</dbReference>
<protein>
    <submittedName>
        <fullName evidence="4 5">Uncharacterized protein LOC106159549 isoform X1</fullName>
    </submittedName>
    <submittedName>
        <fullName evidence="7 8">Uncharacterized protein LOC106159549 isoform X2</fullName>
    </submittedName>
</protein>
<dbReference type="RefSeq" id="XP_013391660.1">
    <property type="nucleotide sequence ID" value="XM_013536206.1"/>
</dbReference>
<dbReference type="SUPFAM" id="SSF63748">
    <property type="entry name" value="Tudor/PWWP/MBT"/>
    <property type="match status" value="1"/>
</dbReference>
<evidence type="ECO:0000313" key="6">
    <source>
        <dbReference type="RefSeq" id="XP_013391510.1"/>
    </source>
</evidence>
<dbReference type="RefSeq" id="XP_013391586.1">
    <property type="nucleotide sequence ID" value="XM_013536132.1"/>
</dbReference>
<dbReference type="RefSeq" id="XP_013391347.1">
    <property type="nucleotide sequence ID" value="XM_013535893.1"/>
</dbReference>
<dbReference type="Pfam" id="PF00567">
    <property type="entry name" value="TUDOR"/>
    <property type="match status" value="1"/>
</dbReference>
<dbReference type="Proteomes" id="UP000085678">
    <property type="component" value="Unplaced"/>
</dbReference>
<feature type="region of interest" description="Disordered" evidence="1">
    <location>
        <begin position="297"/>
        <end position="334"/>
    </location>
</feature>
<feature type="compositionally biased region" description="Polar residues" evidence="1">
    <location>
        <begin position="648"/>
        <end position="657"/>
    </location>
</feature>
<evidence type="ECO:0000313" key="3">
    <source>
        <dbReference type="Proteomes" id="UP000085678"/>
    </source>
</evidence>
<feature type="compositionally biased region" description="Basic and acidic residues" evidence="1">
    <location>
        <begin position="369"/>
        <end position="385"/>
    </location>
</feature>
<evidence type="ECO:0000313" key="7">
    <source>
        <dbReference type="RefSeq" id="XP_013391586.1"/>
    </source>
</evidence>
<feature type="region of interest" description="Disordered" evidence="1">
    <location>
        <begin position="630"/>
        <end position="657"/>
    </location>
</feature>
<dbReference type="InterPro" id="IPR002999">
    <property type="entry name" value="Tudor"/>
</dbReference>
<evidence type="ECO:0000256" key="1">
    <source>
        <dbReference type="SAM" id="MobiDB-lite"/>
    </source>
</evidence>
<dbReference type="Gene3D" id="1.25.40.180">
    <property type="match status" value="1"/>
</dbReference>
<feature type="region of interest" description="Disordered" evidence="1">
    <location>
        <begin position="346"/>
        <end position="397"/>
    </location>
</feature>
<dbReference type="OrthoDB" id="9995375at2759"/>
<dbReference type="PROSITE" id="PS50304">
    <property type="entry name" value="TUDOR"/>
    <property type="match status" value="1"/>
</dbReference>
<feature type="region of interest" description="Disordered" evidence="1">
    <location>
        <begin position="672"/>
        <end position="695"/>
    </location>
</feature>
<evidence type="ECO:0000313" key="4">
    <source>
        <dbReference type="RefSeq" id="XP_013391347.1"/>
    </source>
</evidence>
<dbReference type="Gene3D" id="2.40.50.90">
    <property type="match status" value="1"/>
</dbReference>
<feature type="region of interest" description="Disordered" evidence="1">
    <location>
        <begin position="858"/>
        <end position="930"/>
    </location>
</feature>
<keyword evidence="3" id="KW-1185">Reference proteome</keyword>
<feature type="compositionally biased region" description="Basic and acidic residues" evidence="1">
    <location>
        <begin position="297"/>
        <end position="307"/>
    </location>
</feature>
<dbReference type="GeneID" id="106159549"/>
<dbReference type="InterPro" id="IPR035437">
    <property type="entry name" value="SNase_OB-fold_sf"/>
</dbReference>
<dbReference type="Gene3D" id="2.30.30.140">
    <property type="match status" value="1"/>
</dbReference>
<evidence type="ECO:0000313" key="8">
    <source>
        <dbReference type="RefSeq" id="XP_013391660.1"/>
    </source>
</evidence>
<proteinExistence type="predicted"/>
<dbReference type="InterPro" id="IPR016024">
    <property type="entry name" value="ARM-type_fold"/>
</dbReference>
<sequence length="1040" mass="117836">MAMESVPEEHYMNIKVTQVIDPSNFSAQIGYDISQLEAWEKKLHEYCECLYEVGCDVSQLHVGQLVLVHSGIDNTWKRAEIARVNRANDDIDVLHIDYGTTEILFVDDVYDKVPEEFAEPAPFAFRCRLAGVKPIASSWISRATQTFSKLVFNKTLSAIWLDYQEDVASVAIILSQDEFGQKKSVAQVLVDEEVAVAIENLSLSNKDSVQTKKEAVQKAHRIPGFKLEMLAPKKFKDEESEESDNEETVKADPEIEIMKAGLGDTDWEQSDLTIAKGYCPETNINIMENIRSEIRGIRGEKKMEQKFKGRGTRFPTLSPSKENPPGNPDRMKLSPEMPIKHKAARSPLHYPNFDNKSHTNRNPSAGLKNTERQQRSSIQKEERKGQLSQQDPRSKEKLKNEYEWQKYQFSRKVKQVVAKVTAENIEAKILELKELVFPVNSFLKNLPGPKELHLFMEVVLEQCIEQYDSFCKLGFTLLKEFQALPDFSSSMKELVWKLQNEYVKTAVNDEVLPTVTSYCQVLGEIYCYEWDNSVSEVISKCLVNSLLKWIHFNKKRQHFEPGALESLHLHCAFKVLCIAGPKMDQELSSDMEILFHELKEKVLSQELKRTDKEKCLDLLLLRASKWGQKNSESRQTKSQEQTKDDTIEVQSESSASLTGEDVLVEDLFDEDAGSDKDIKGQPDQDTGDDQEESDQYREVKNMLHELQLEDLLENFEANGIRDSILHIDLVDLKPLMKECGFKPGFILEIGKYLERKEKVNLLCVAGGDLKEIGEGQPNITGKIKKEPKTKVAAKKNITAKSPLKDFRGGKSLITQKLDGCEKVQSPAELTVGQKQISVDQESKEVTLGMKNVANWIRNTPGHLGPTDTEKKNLDTGSNRNTGNCDLKTVPKYVPPHLRITEKNKNNTLKSSSPREERSILNSDNDETYNFSKSLTDTDEAEPQCKKESWEIKPKGVWQATGDLSIHNVCNTESWPTLADSKTVAKPIGHKFVEFPKVIQAVEKPAAKTSFGQFGAPRACTLCKSPTHQTYDCPNTDRLFL</sequence>
<evidence type="ECO:0000259" key="2">
    <source>
        <dbReference type="PROSITE" id="PS50304"/>
    </source>
</evidence>
<feature type="compositionally biased region" description="Basic and acidic residues" evidence="1">
    <location>
        <begin position="673"/>
        <end position="682"/>
    </location>
</feature>
<feature type="compositionally biased region" description="Polar residues" evidence="1">
    <location>
        <begin position="874"/>
        <end position="883"/>
    </location>
</feature>
<dbReference type="PANTHER" id="PTHR16442">
    <property type="entry name" value="RING FINGER PROTEIN 17"/>
    <property type="match status" value="1"/>
</dbReference>
<feature type="compositionally biased region" description="Polar residues" evidence="1">
    <location>
        <begin position="919"/>
        <end position="930"/>
    </location>
</feature>
<dbReference type="RefSeq" id="XP_013391419.1">
    <property type="nucleotide sequence ID" value="XM_013535965.1"/>
</dbReference>
<accession>A0A1S3I071</accession>
<organism evidence="3 8">
    <name type="scientific">Lingula anatina</name>
    <name type="common">Brachiopod</name>
    <name type="synonym">Lingula unguis</name>
    <dbReference type="NCBI Taxonomy" id="7574"/>
    <lineage>
        <taxon>Eukaryota</taxon>
        <taxon>Metazoa</taxon>
        <taxon>Spiralia</taxon>
        <taxon>Lophotrochozoa</taxon>
        <taxon>Brachiopoda</taxon>
        <taxon>Linguliformea</taxon>
        <taxon>Lingulata</taxon>
        <taxon>Lingulida</taxon>
        <taxon>Linguloidea</taxon>
        <taxon>Lingulidae</taxon>
        <taxon>Lingula</taxon>
    </lineage>
</organism>